<proteinExistence type="predicted"/>
<gene>
    <name evidence="3" type="ORF">AFUS01_LOCUS37256</name>
</gene>
<name>A0A8J2PTH2_9HEXA</name>
<comment type="caution">
    <text evidence="3">The sequence shown here is derived from an EMBL/GenBank/DDBJ whole genome shotgun (WGS) entry which is preliminary data.</text>
</comment>
<sequence>MNVTARPSAAAFIGGGPDSKHAEESEEIKQITLKLPMRLLEQIDTSAKSKNISRAAYIKMGGNLSALAQALDYFHHTAPRRPYCTNDPASGQGVRNQAEAFLHSHIQPNTPSKVTWLCFDCDQPGAALHWDSVSAPPPTLVMENPSNGHAHIAYALETPVPRTDAARFKPLLYLASVNEGIRRKLDADPGYRAGLIKTPGHGKWRTTAYGGIYDLHHLAEYVTLPSPAEVLRKAKNPEYAGLGRNCMLFEMLKQYAYTAVRRHWQPNGLESFSNELELHAEGLNREYNHRDPLTLKECRSVAKSVARWVWKRFTPQEFRARQSALGAKKGAAKRADLLERVKWLSAMGQSVREITAEIGVARSTVSDWLARA</sequence>
<feature type="domain" description="Primase C-terminal 1" evidence="2">
    <location>
        <begin position="236"/>
        <end position="311"/>
    </location>
</feature>
<evidence type="ECO:0000256" key="1">
    <source>
        <dbReference type="SAM" id="MobiDB-lite"/>
    </source>
</evidence>
<evidence type="ECO:0000259" key="2">
    <source>
        <dbReference type="Pfam" id="PF08708"/>
    </source>
</evidence>
<feature type="region of interest" description="Disordered" evidence="1">
    <location>
        <begin position="1"/>
        <end position="23"/>
    </location>
</feature>
<reference evidence="3" key="1">
    <citation type="submission" date="2021-06" db="EMBL/GenBank/DDBJ databases">
        <authorList>
            <person name="Hodson N. C."/>
            <person name="Mongue J. A."/>
            <person name="Jaron S. K."/>
        </authorList>
    </citation>
    <scope>NUCLEOTIDE SEQUENCE</scope>
</reference>
<evidence type="ECO:0000313" key="3">
    <source>
        <dbReference type="EMBL" id="CAG7827261.1"/>
    </source>
</evidence>
<keyword evidence="4" id="KW-1185">Reference proteome</keyword>
<dbReference type="Pfam" id="PF03090">
    <property type="entry name" value="Replicase"/>
    <property type="match status" value="1"/>
</dbReference>
<dbReference type="AlphaFoldDB" id="A0A8J2PTH2"/>
<evidence type="ECO:0000313" key="4">
    <source>
        <dbReference type="Proteomes" id="UP000708208"/>
    </source>
</evidence>
<organism evidence="3 4">
    <name type="scientific">Allacma fusca</name>
    <dbReference type="NCBI Taxonomy" id="39272"/>
    <lineage>
        <taxon>Eukaryota</taxon>
        <taxon>Metazoa</taxon>
        <taxon>Ecdysozoa</taxon>
        <taxon>Arthropoda</taxon>
        <taxon>Hexapoda</taxon>
        <taxon>Collembola</taxon>
        <taxon>Symphypleona</taxon>
        <taxon>Sminthuridae</taxon>
        <taxon>Allacma</taxon>
    </lineage>
</organism>
<protein>
    <recommendedName>
        <fullName evidence="2">Primase C-terminal 1 domain-containing protein</fullName>
    </recommendedName>
</protein>
<dbReference type="InterPro" id="IPR014820">
    <property type="entry name" value="PriCT_1"/>
</dbReference>
<accession>A0A8J2PTH2</accession>
<dbReference type="Proteomes" id="UP000708208">
    <property type="component" value="Unassembled WGS sequence"/>
</dbReference>
<dbReference type="OrthoDB" id="10543703at2759"/>
<dbReference type="InterPro" id="IPR004322">
    <property type="entry name" value="Plasmid_replicase_bac"/>
</dbReference>
<dbReference type="Pfam" id="PF08708">
    <property type="entry name" value="PriCT_1"/>
    <property type="match status" value="1"/>
</dbReference>
<dbReference type="EMBL" id="CAJVCH010542823">
    <property type="protein sequence ID" value="CAG7827261.1"/>
    <property type="molecule type" value="Genomic_DNA"/>
</dbReference>